<dbReference type="PIRSF" id="PIRSF015557">
    <property type="entry name" value="UCP015557"/>
    <property type="match status" value="1"/>
</dbReference>
<comment type="function">
    <text evidence="3">Protein-arginine rhamnosyltransferase that catalyzes the transfer of a single rhamnose to elongation factor P (EF-P) on 'Lys-32', a modification required for EF-P-dependent rescue of polyproline stalled ribosomes.</text>
</comment>
<dbReference type="Pfam" id="PF10093">
    <property type="entry name" value="EarP"/>
    <property type="match status" value="1"/>
</dbReference>
<evidence type="ECO:0000256" key="4">
    <source>
        <dbReference type="ARBA" id="ARBA00024346"/>
    </source>
</evidence>
<dbReference type="RefSeq" id="WP_248941737.1">
    <property type="nucleotide sequence ID" value="NZ_JAKIKS010000083.1"/>
</dbReference>
<keyword evidence="1" id="KW-0328">Glycosyltransferase</keyword>
<comment type="catalytic activity">
    <reaction evidence="7">
        <text>dTDP-beta-L-rhamnose + L-arginyl-[protein] = N(omega)-(alpha-L-rhamnosyl)-L-arginyl-[protein] + dTDP + H(+)</text>
        <dbReference type="Rhea" id="RHEA:66692"/>
        <dbReference type="Rhea" id="RHEA-COMP:10532"/>
        <dbReference type="Rhea" id="RHEA-COMP:17096"/>
        <dbReference type="ChEBI" id="CHEBI:15378"/>
        <dbReference type="ChEBI" id="CHEBI:29965"/>
        <dbReference type="ChEBI" id="CHEBI:57510"/>
        <dbReference type="ChEBI" id="CHEBI:58369"/>
        <dbReference type="ChEBI" id="CHEBI:167445"/>
    </reaction>
    <physiologicalReaction direction="left-to-right" evidence="7">
        <dbReference type="Rhea" id="RHEA:66693"/>
    </physiologicalReaction>
</comment>
<dbReference type="InterPro" id="IPR016633">
    <property type="entry name" value="EarP"/>
</dbReference>
<comment type="similarity">
    <text evidence="4">Belongs to the glycosyltransferase 104 family.</text>
</comment>
<dbReference type="GO" id="GO:0003746">
    <property type="term" value="F:translation elongation factor activity"/>
    <property type="evidence" value="ECO:0007669"/>
    <property type="project" value="UniProtKB-KW"/>
</dbReference>
<protein>
    <recommendedName>
        <fullName evidence="5">Protein-arginine rhamnosyltransferase</fullName>
    </recommendedName>
    <alternativeName>
        <fullName evidence="6">EF-P arginine rhamnosyltransferase</fullName>
    </alternativeName>
</protein>
<keyword evidence="8" id="KW-0648">Protein biosynthesis</keyword>
<comment type="caution">
    <text evidence="8">The sequence shown here is derived from an EMBL/GenBank/DDBJ whole genome shotgun (WGS) entry which is preliminary data.</text>
</comment>
<keyword evidence="9" id="KW-1185">Reference proteome</keyword>
<dbReference type="EMBL" id="JAKIKS010000083">
    <property type="protein sequence ID" value="MCL1126348.1"/>
    <property type="molecule type" value="Genomic_DNA"/>
</dbReference>
<name>A0ABT0LF72_9GAMM</name>
<evidence type="ECO:0000256" key="6">
    <source>
        <dbReference type="ARBA" id="ARBA00030025"/>
    </source>
</evidence>
<evidence type="ECO:0000256" key="3">
    <source>
        <dbReference type="ARBA" id="ARBA00024303"/>
    </source>
</evidence>
<evidence type="ECO:0000313" key="8">
    <source>
        <dbReference type="EMBL" id="MCL1126348.1"/>
    </source>
</evidence>
<keyword evidence="2" id="KW-0808">Transferase</keyword>
<evidence type="ECO:0000256" key="7">
    <source>
        <dbReference type="ARBA" id="ARBA00048472"/>
    </source>
</evidence>
<proteinExistence type="inferred from homology"/>
<evidence type="ECO:0000256" key="1">
    <source>
        <dbReference type="ARBA" id="ARBA00022676"/>
    </source>
</evidence>
<sequence>MNHSIDTAHGHWDIFCTVIDNYGDIGVTWRLAKQLTHDFGIQVTLWVDCLASFHCILPQLDPGALTQQHDGVTIEHWQTPFIQTWQPGNVLIEAFACELPNEIKAQWPALPDKPLWINLDYLSAEQWVDDCHGLPSLLPNGQVRYFFFPGFSAKSGGLICEHDLFKQQHHWLNNATLQHEWLHRLGFEHLGTKVADATYISVFSYPSQALTALSHLWQQGSNPIHLLIPFGQSLESLKWMLADNDTDFIIGHSYQASMLHVHVLPMTIQEDFDKLLWYCDINIVRGEDSFLRAQWAKKPFIWHIYPQQEAAHLDKLTAFMAHYCQPLACETAEIWQALCLAFNQDDTDASQHYWPLLQEHIVEMNQHAKKWPQQALNEGDLATRLVNFVKKG</sequence>
<dbReference type="Proteomes" id="UP001203423">
    <property type="component" value="Unassembled WGS sequence"/>
</dbReference>
<evidence type="ECO:0000256" key="2">
    <source>
        <dbReference type="ARBA" id="ARBA00022679"/>
    </source>
</evidence>
<gene>
    <name evidence="8" type="primary">earP</name>
    <name evidence="8" type="ORF">L2764_18130</name>
</gene>
<accession>A0ABT0LF72</accession>
<evidence type="ECO:0000313" key="9">
    <source>
        <dbReference type="Proteomes" id="UP001203423"/>
    </source>
</evidence>
<keyword evidence="8" id="KW-0251">Elongation factor</keyword>
<evidence type="ECO:0000256" key="5">
    <source>
        <dbReference type="ARBA" id="ARBA00024416"/>
    </source>
</evidence>
<reference evidence="8 9" key="1">
    <citation type="submission" date="2022-01" db="EMBL/GenBank/DDBJ databases">
        <title>Whole genome-based taxonomy of the Shewanellaceae.</title>
        <authorList>
            <person name="Martin-Rodriguez A.J."/>
        </authorList>
    </citation>
    <scope>NUCLEOTIDE SEQUENCE [LARGE SCALE GENOMIC DNA]</scope>
    <source>
        <strain evidence="8 9">DSM 17177</strain>
    </source>
</reference>
<organism evidence="8 9">
    <name type="scientific">Shewanella surugensis</name>
    <dbReference type="NCBI Taxonomy" id="212020"/>
    <lineage>
        <taxon>Bacteria</taxon>
        <taxon>Pseudomonadati</taxon>
        <taxon>Pseudomonadota</taxon>
        <taxon>Gammaproteobacteria</taxon>
        <taxon>Alteromonadales</taxon>
        <taxon>Shewanellaceae</taxon>
        <taxon>Shewanella</taxon>
    </lineage>
</organism>
<dbReference type="NCBIfam" id="TIGR03837">
    <property type="entry name" value="efp_Arg_rhamno"/>
    <property type="match status" value="1"/>
</dbReference>